<evidence type="ECO:0000313" key="1">
    <source>
        <dbReference type="EMBL" id="THU82845.1"/>
    </source>
</evidence>
<dbReference type="OrthoDB" id="3250324at2759"/>
<dbReference type="EMBL" id="ML179704">
    <property type="protein sequence ID" value="THU82845.1"/>
    <property type="molecule type" value="Genomic_DNA"/>
</dbReference>
<proteinExistence type="predicted"/>
<evidence type="ECO:0000313" key="2">
    <source>
        <dbReference type="Proteomes" id="UP000297245"/>
    </source>
</evidence>
<dbReference type="Proteomes" id="UP000297245">
    <property type="component" value="Unassembled WGS sequence"/>
</dbReference>
<keyword evidence="2" id="KW-1185">Reference proteome</keyword>
<reference evidence="1 2" key="1">
    <citation type="journal article" date="2019" name="Nat. Ecol. Evol.">
        <title>Megaphylogeny resolves global patterns of mushroom evolution.</title>
        <authorList>
            <person name="Varga T."/>
            <person name="Krizsan K."/>
            <person name="Foldi C."/>
            <person name="Dima B."/>
            <person name="Sanchez-Garcia M."/>
            <person name="Sanchez-Ramirez S."/>
            <person name="Szollosi G.J."/>
            <person name="Szarkandi J.G."/>
            <person name="Papp V."/>
            <person name="Albert L."/>
            <person name="Andreopoulos W."/>
            <person name="Angelini C."/>
            <person name="Antonin V."/>
            <person name="Barry K.W."/>
            <person name="Bougher N.L."/>
            <person name="Buchanan P."/>
            <person name="Buyck B."/>
            <person name="Bense V."/>
            <person name="Catcheside P."/>
            <person name="Chovatia M."/>
            <person name="Cooper J."/>
            <person name="Damon W."/>
            <person name="Desjardin D."/>
            <person name="Finy P."/>
            <person name="Geml J."/>
            <person name="Haridas S."/>
            <person name="Hughes K."/>
            <person name="Justo A."/>
            <person name="Karasinski D."/>
            <person name="Kautmanova I."/>
            <person name="Kiss B."/>
            <person name="Kocsube S."/>
            <person name="Kotiranta H."/>
            <person name="LaButti K.M."/>
            <person name="Lechner B.E."/>
            <person name="Liimatainen K."/>
            <person name="Lipzen A."/>
            <person name="Lukacs Z."/>
            <person name="Mihaltcheva S."/>
            <person name="Morgado L.N."/>
            <person name="Niskanen T."/>
            <person name="Noordeloos M.E."/>
            <person name="Ohm R.A."/>
            <person name="Ortiz-Santana B."/>
            <person name="Ovrebo C."/>
            <person name="Racz N."/>
            <person name="Riley R."/>
            <person name="Savchenko A."/>
            <person name="Shiryaev A."/>
            <person name="Soop K."/>
            <person name="Spirin V."/>
            <person name="Szebenyi C."/>
            <person name="Tomsovsky M."/>
            <person name="Tulloss R.E."/>
            <person name="Uehling J."/>
            <person name="Grigoriev I.V."/>
            <person name="Vagvolgyi C."/>
            <person name="Papp T."/>
            <person name="Martin F.M."/>
            <person name="Miettinen O."/>
            <person name="Hibbett D.S."/>
            <person name="Nagy L.G."/>
        </authorList>
    </citation>
    <scope>NUCLEOTIDE SEQUENCE [LARGE SCALE GENOMIC DNA]</scope>
    <source>
        <strain evidence="1 2">CBS 962.96</strain>
    </source>
</reference>
<organism evidence="1 2">
    <name type="scientific">Dendrothele bispora (strain CBS 962.96)</name>
    <dbReference type="NCBI Taxonomy" id="1314807"/>
    <lineage>
        <taxon>Eukaryota</taxon>
        <taxon>Fungi</taxon>
        <taxon>Dikarya</taxon>
        <taxon>Basidiomycota</taxon>
        <taxon>Agaricomycotina</taxon>
        <taxon>Agaricomycetes</taxon>
        <taxon>Agaricomycetidae</taxon>
        <taxon>Agaricales</taxon>
        <taxon>Agaricales incertae sedis</taxon>
        <taxon>Dendrothele</taxon>
    </lineage>
</organism>
<accession>A0A4V4HCC8</accession>
<name>A0A4V4HCC8_DENBC</name>
<gene>
    <name evidence="1" type="ORF">K435DRAFT_440859</name>
</gene>
<protein>
    <submittedName>
        <fullName evidence="1">Uncharacterized protein</fullName>
    </submittedName>
</protein>
<dbReference type="AlphaFoldDB" id="A0A4V4HCC8"/>
<sequence>MPSIDTEVDPALIATIEVDPEHKRSTQDCYAFYTKQTDGIHRRCKICQLYDPNHTTTDGKYVLGTASGTLRSHLMSAHLDVWVDICDLKKFAISGPKFIEWANEYRQSKGCATTRPPPTLDESRRSFTQEGFVDAIAEWIVGDSQSINAIESPRLRAIFLMLREELKNKDIPHRSHIRNRIIQMMKEHLDELEEELGLAESLVRWTVGPIQILPRLWLLPRTGFRLKQSLPTLV</sequence>